<accession>A0A6A5JX31</accession>
<dbReference type="Proteomes" id="UP000800040">
    <property type="component" value="Unassembled WGS sequence"/>
</dbReference>
<dbReference type="EMBL" id="ML975542">
    <property type="protein sequence ID" value="KAF1828481.1"/>
    <property type="molecule type" value="Genomic_DNA"/>
</dbReference>
<proteinExistence type="predicted"/>
<protein>
    <submittedName>
        <fullName evidence="1">Uncharacterized protein</fullName>
    </submittedName>
</protein>
<evidence type="ECO:0000313" key="1">
    <source>
        <dbReference type="EMBL" id="KAF1828481.1"/>
    </source>
</evidence>
<keyword evidence="2" id="KW-1185">Reference proteome</keyword>
<sequence length="109" mass="12001">MPLFDRDETIDWLRKIHEYPCDWPGLLYAEGRLGHASFSWNKDVDCTIVGPRTPEGGYDRFIAALFDPAFHFGVPGGTRSGFVIIYSPSGVELGNLGFNGACIGSDGCW</sequence>
<name>A0A6A5JX31_9PLEO</name>
<dbReference type="AlphaFoldDB" id="A0A6A5JX31"/>
<organism evidence="1 2">
    <name type="scientific">Decorospora gaudefroyi</name>
    <dbReference type="NCBI Taxonomy" id="184978"/>
    <lineage>
        <taxon>Eukaryota</taxon>
        <taxon>Fungi</taxon>
        <taxon>Dikarya</taxon>
        <taxon>Ascomycota</taxon>
        <taxon>Pezizomycotina</taxon>
        <taxon>Dothideomycetes</taxon>
        <taxon>Pleosporomycetidae</taxon>
        <taxon>Pleosporales</taxon>
        <taxon>Pleosporineae</taxon>
        <taxon>Pleosporaceae</taxon>
        <taxon>Decorospora</taxon>
    </lineage>
</organism>
<gene>
    <name evidence="1" type="ORF">BDW02DRAFT_574839</name>
</gene>
<evidence type="ECO:0000313" key="2">
    <source>
        <dbReference type="Proteomes" id="UP000800040"/>
    </source>
</evidence>
<reference evidence="1" key="1">
    <citation type="submission" date="2020-01" db="EMBL/GenBank/DDBJ databases">
        <authorList>
            <consortium name="DOE Joint Genome Institute"/>
            <person name="Haridas S."/>
            <person name="Albert R."/>
            <person name="Binder M."/>
            <person name="Bloem J."/>
            <person name="Labutti K."/>
            <person name="Salamov A."/>
            <person name="Andreopoulos B."/>
            <person name="Baker S.E."/>
            <person name="Barry K."/>
            <person name="Bills G."/>
            <person name="Bluhm B.H."/>
            <person name="Cannon C."/>
            <person name="Castanera R."/>
            <person name="Culley D.E."/>
            <person name="Daum C."/>
            <person name="Ezra D."/>
            <person name="Gonzalez J.B."/>
            <person name="Henrissat B."/>
            <person name="Kuo A."/>
            <person name="Liang C."/>
            <person name="Lipzen A."/>
            <person name="Lutzoni F."/>
            <person name="Magnuson J."/>
            <person name="Mondo S."/>
            <person name="Nolan M."/>
            <person name="Ohm R."/>
            <person name="Pangilinan J."/>
            <person name="Park H.-J."/>
            <person name="Ramirez L."/>
            <person name="Alfaro M."/>
            <person name="Sun H."/>
            <person name="Tritt A."/>
            <person name="Yoshinaga Y."/>
            <person name="Zwiers L.-H."/>
            <person name="Turgeon B.G."/>
            <person name="Goodwin S.B."/>
            <person name="Spatafora J.W."/>
            <person name="Crous P.W."/>
            <person name="Grigoriev I.V."/>
        </authorList>
    </citation>
    <scope>NUCLEOTIDE SEQUENCE</scope>
    <source>
        <strain evidence="1">P77</strain>
    </source>
</reference>